<dbReference type="Gramene" id="KXG28492">
    <property type="protein sequence ID" value="KXG28492"/>
    <property type="gene ID" value="SORBI_3005G128800"/>
</dbReference>
<protein>
    <recommendedName>
        <fullName evidence="4">TCTP domain-containing protein</fullName>
    </recommendedName>
</protein>
<dbReference type="InParanoid" id="A0A1B6PS42"/>
<comment type="similarity">
    <text evidence="3">Belongs to the TCTP family.</text>
</comment>
<evidence type="ECO:0000313" key="6">
    <source>
        <dbReference type="Proteomes" id="UP000000768"/>
    </source>
</evidence>
<evidence type="ECO:0000259" key="4">
    <source>
        <dbReference type="PROSITE" id="PS51797"/>
    </source>
</evidence>
<dbReference type="Gene3D" id="2.170.150.10">
    <property type="entry name" value="Metal Binding Protein, Guanine Nucleotide Exchange Factor, Chain A"/>
    <property type="match status" value="1"/>
</dbReference>
<organism evidence="5 6">
    <name type="scientific">Sorghum bicolor</name>
    <name type="common">Sorghum</name>
    <name type="synonym">Sorghum vulgare</name>
    <dbReference type="NCBI Taxonomy" id="4558"/>
    <lineage>
        <taxon>Eukaryota</taxon>
        <taxon>Viridiplantae</taxon>
        <taxon>Streptophyta</taxon>
        <taxon>Embryophyta</taxon>
        <taxon>Tracheophyta</taxon>
        <taxon>Spermatophyta</taxon>
        <taxon>Magnoliopsida</taxon>
        <taxon>Liliopsida</taxon>
        <taxon>Poales</taxon>
        <taxon>Poaceae</taxon>
        <taxon>PACMAD clade</taxon>
        <taxon>Panicoideae</taxon>
        <taxon>Andropogonodae</taxon>
        <taxon>Andropogoneae</taxon>
        <taxon>Sorghinae</taxon>
        <taxon>Sorghum</taxon>
    </lineage>
</organism>
<keyword evidence="6" id="KW-1185">Reference proteome</keyword>
<dbReference type="STRING" id="4558.A0A1B6PS42"/>
<feature type="non-terminal residue" evidence="5">
    <location>
        <position position="1"/>
    </location>
</feature>
<dbReference type="GO" id="GO:0032502">
    <property type="term" value="P:developmental process"/>
    <property type="evidence" value="ECO:0007669"/>
    <property type="project" value="UniProtKB-ARBA"/>
</dbReference>
<dbReference type="FunFam" id="2.170.150.10:FF:000003">
    <property type="entry name" value="Translationally-controlled tumor protein homolog"/>
    <property type="match status" value="1"/>
</dbReference>
<dbReference type="PRINTS" id="PR01653">
    <property type="entry name" value="TCTPROTEIN"/>
</dbReference>
<dbReference type="PANTHER" id="PTHR11991:SF0">
    <property type="entry name" value="TRANSLATIONALLY-CONTROLLED TUMOR PROTEIN"/>
    <property type="match status" value="1"/>
</dbReference>
<comment type="subcellular location">
    <subcellularLocation>
        <location evidence="1">Cytoplasm</location>
    </subcellularLocation>
</comment>
<dbReference type="SUPFAM" id="SSF51316">
    <property type="entry name" value="Mss4-like"/>
    <property type="match status" value="1"/>
</dbReference>
<dbReference type="Proteomes" id="UP000000768">
    <property type="component" value="Chromosome 5"/>
</dbReference>
<dbReference type="InterPro" id="IPR034737">
    <property type="entry name" value="TCTP"/>
</dbReference>
<evidence type="ECO:0000256" key="3">
    <source>
        <dbReference type="PROSITE-ProRule" id="PRU01133"/>
    </source>
</evidence>
<dbReference type="InterPro" id="IPR011323">
    <property type="entry name" value="Mss4/transl-control_tumour"/>
</dbReference>
<reference evidence="6" key="2">
    <citation type="journal article" date="2018" name="Plant J.">
        <title>The Sorghum bicolor reference genome: improved assembly, gene annotations, a transcriptome atlas, and signatures of genome organization.</title>
        <authorList>
            <person name="McCormick R.F."/>
            <person name="Truong S.K."/>
            <person name="Sreedasyam A."/>
            <person name="Jenkins J."/>
            <person name="Shu S."/>
            <person name="Sims D."/>
            <person name="Kennedy M."/>
            <person name="Amirebrahimi M."/>
            <person name="Weers B.D."/>
            <person name="McKinley B."/>
            <person name="Mattison A."/>
            <person name="Morishige D.T."/>
            <person name="Grimwood J."/>
            <person name="Schmutz J."/>
            <person name="Mullet J.E."/>
        </authorList>
    </citation>
    <scope>NUCLEOTIDE SEQUENCE [LARGE SCALE GENOMIC DNA]</scope>
    <source>
        <strain evidence="6">cv. BTx623</strain>
    </source>
</reference>
<dbReference type="GO" id="GO:0005509">
    <property type="term" value="F:calcium ion binding"/>
    <property type="evidence" value="ECO:0000318"/>
    <property type="project" value="GO_Central"/>
</dbReference>
<dbReference type="InterPro" id="IPR011057">
    <property type="entry name" value="Mss4-like_sf"/>
</dbReference>
<evidence type="ECO:0000256" key="2">
    <source>
        <dbReference type="ARBA" id="ARBA00022490"/>
    </source>
</evidence>
<reference evidence="5 6" key="1">
    <citation type="journal article" date="2009" name="Nature">
        <title>The Sorghum bicolor genome and the diversification of grasses.</title>
        <authorList>
            <person name="Paterson A.H."/>
            <person name="Bowers J.E."/>
            <person name="Bruggmann R."/>
            <person name="Dubchak I."/>
            <person name="Grimwood J."/>
            <person name="Gundlach H."/>
            <person name="Haberer G."/>
            <person name="Hellsten U."/>
            <person name="Mitros T."/>
            <person name="Poliakov A."/>
            <person name="Schmutz J."/>
            <person name="Spannagl M."/>
            <person name="Tang H."/>
            <person name="Wang X."/>
            <person name="Wicker T."/>
            <person name="Bharti A.K."/>
            <person name="Chapman J."/>
            <person name="Feltus F.A."/>
            <person name="Gowik U."/>
            <person name="Grigoriev I.V."/>
            <person name="Lyons E."/>
            <person name="Maher C.A."/>
            <person name="Martis M."/>
            <person name="Narechania A."/>
            <person name="Otillar R.P."/>
            <person name="Penning B.W."/>
            <person name="Salamov A.A."/>
            <person name="Wang Y."/>
            <person name="Zhang L."/>
            <person name="Carpita N.C."/>
            <person name="Freeling M."/>
            <person name="Gingle A.R."/>
            <person name="Hash C.T."/>
            <person name="Keller B."/>
            <person name="Klein P."/>
            <person name="Kresovich S."/>
            <person name="McCann M.C."/>
            <person name="Ming R."/>
            <person name="Peterson D.G."/>
            <person name="Mehboob-ur-Rahman"/>
            <person name="Ware D."/>
            <person name="Westhoff P."/>
            <person name="Mayer K.F."/>
            <person name="Messing J."/>
            <person name="Rokhsar D.S."/>
        </authorList>
    </citation>
    <scope>NUCLEOTIDE SEQUENCE [LARGE SCALE GENOMIC DNA]</scope>
    <source>
        <strain evidence="6">cv. BTx623</strain>
    </source>
</reference>
<proteinExistence type="inferred from homology"/>
<dbReference type="InterPro" id="IPR018103">
    <property type="entry name" value="Translation_control_tumour_CS"/>
</dbReference>
<dbReference type="eggNOG" id="KOG1727">
    <property type="taxonomic scope" value="Eukaryota"/>
</dbReference>
<dbReference type="PANTHER" id="PTHR11991">
    <property type="entry name" value="TRANSLATIONALLY CONTROLLED TUMOR PROTEIN-RELATED"/>
    <property type="match status" value="1"/>
</dbReference>
<dbReference type="EMBL" id="CM000764">
    <property type="protein sequence ID" value="KXG28492.1"/>
    <property type="molecule type" value="Genomic_DNA"/>
</dbReference>
<evidence type="ECO:0000313" key="5">
    <source>
        <dbReference type="EMBL" id="KXG28492.1"/>
    </source>
</evidence>
<dbReference type="PROSITE" id="PS01002">
    <property type="entry name" value="TCTP_1"/>
    <property type="match status" value="1"/>
</dbReference>
<dbReference type="GO" id="GO:0005737">
    <property type="term" value="C:cytoplasm"/>
    <property type="evidence" value="ECO:0000318"/>
    <property type="project" value="GO_Central"/>
</dbReference>
<accession>A0A1B6PS42</accession>
<keyword evidence="2" id="KW-0963">Cytoplasm</keyword>
<dbReference type="AlphaFoldDB" id="A0A1B6PS42"/>
<feature type="domain" description="TCTP" evidence="4">
    <location>
        <begin position="1"/>
        <end position="135"/>
    </location>
</feature>
<sequence length="135" mass="15165">DELLSDSFQYKEIFDGVLWEVKGKWVVEGAVDVDIGANPSAEGGEDEGVDDQTERVVDIVDTFRLQEQPTFDNKTFVTNIKRYIKNLTGKLEPDKADEFKKGIEGATKFLLSKLKDLQLYADTGNYHPPSSWSSS</sequence>
<dbReference type="InterPro" id="IPR018105">
    <property type="entry name" value="Translational_control_tumour_p"/>
</dbReference>
<dbReference type="Pfam" id="PF00838">
    <property type="entry name" value="TCTP"/>
    <property type="match status" value="1"/>
</dbReference>
<evidence type="ECO:0000256" key="1">
    <source>
        <dbReference type="ARBA" id="ARBA00004496"/>
    </source>
</evidence>
<name>A0A1B6PS42_SORBI</name>
<gene>
    <name evidence="5" type="ORF">SORBI_3005G128800</name>
</gene>
<dbReference type="PROSITE" id="PS51797">
    <property type="entry name" value="TCTP_3"/>
    <property type="match status" value="1"/>
</dbReference>
<dbReference type="OMA" id="WDLISHH"/>